<keyword evidence="1" id="KW-1133">Transmembrane helix</keyword>
<keyword evidence="1" id="KW-0812">Transmembrane</keyword>
<dbReference type="EMBL" id="HBEL01040957">
    <property type="protein sequence ID" value="CAD8422922.1"/>
    <property type="molecule type" value="Transcribed_RNA"/>
</dbReference>
<keyword evidence="1" id="KW-0472">Membrane</keyword>
<organism evidence="3">
    <name type="scientific">Proboscia inermis</name>
    <dbReference type="NCBI Taxonomy" id="420281"/>
    <lineage>
        <taxon>Eukaryota</taxon>
        <taxon>Sar</taxon>
        <taxon>Stramenopiles</taxon>
        <taxon>Ochrophyta</taxon>
        <taxon>Bacillariophyta</taxon>
        <taxon>Coscinodiscophyceae</taxon>
        <taxon>Rhizosoleniophycidae</taxon>
        <taxon>Rhizosoleniales</taxon>
        <taxon>Rhizosoleniaceae</taxon>
        <taxon>Proboscia</taxon>
    </lineage>
</organism>
<proteinExistence type="predicted"/>
<evidence type="ECO:0000256" key="2">
    <source>
        <dbReference type="SAM" id="SignalP"/>
    </source>
</evidence>
<gene>
    <name evidence="3" type="ORF">PINE0816_LOCUS19079</name>
</gene>
<accession>A0A7S0CGH3</accession>
<feature type="signal peptide" evidence="2">
    <location>
        <begin position="1"/>
        <end position="18"/>
    </location>
</feature>
<feature type="transmembrane region" description="Helical" evidence="1">
    <location>
        <begin position="177"/>
        <end position="203"/>
    </location>
</feature>
<feature type="chain" id="PRO_5031040823" evidence="2">
    <location>
        <begin position="19"/>
        <end position="204"/>
    </location>
</feature>
<evidence type="ECO:0000256" key="1">
    <source>
        <dbReference type="SAM" id="Phobius"/>
    </source>
</evidence>
<protein>
    <submittedName>
        <fullName evidence="3">Uncharacterized protein</fullName>
    </submittedName>
</protein>
<sequence length="204" mass="21950">MIGAVLSIFLQILPMFEGQLIVDGVDRSSLCPSDACWVPVFYDNREEEVGGECVTQLSYEERCDDGDCYFCVTEPLPTDGYSDGTNCSYSGTAIGAPPQGMVYPGVSGSWSGTELKLHQLLCEGDFHPCKCGDTACLLSFSTTQERCVNIAVPFASQESNDNNSTGEAYCCTATRSYISLISGLQVTLFVLVSTCATFVLLVLS</sequence>
<evidence type="ECO:0000313" key="3">
    <source>
        <dbReference type="EMBL" id="CAD8422922.1"/>
    </source>
</evidence>
<name>A0A7S0CGH3_9STRA</name>
<keyword evidence="2" id="KW-0732">Signal</keyword>
<dbReference type="AlphaFoldDB" id="A0A7S0CGH3"/>
<reference evidence="3" key="1">
    <citation type="submission" date="2021-01" db="EMBL/GenBank/DDBJ databases">
        <authorList>
            <person name="Corre E."/>
            <person name="Pelletier E."/>
            <person name="Niang G."/>
            <person name="Scheremetjew M."/>
            <person name="Finn R."/>
            <person name="Kale V."/>
            <person name="Holt S."/>
            <person name="Cochrane G."/>
            <person name="Meng A."/>
            <person name="Brown T."/>
            <person name="Cohen L."/>
        </authorList>
    </citation>
    <scope>NUCLEOTIDE SEQUENCE</scope>
    <source>
        <strain evidence="3">CCAP1064/1</strain>
    </source>
</reference>